<keyword evidence="2" id="KW-1185">Reference proteome</keyword>
<dbReference type="Proteomes" id="UP000239590">
    <property type="component" value="Unassembled WGS sequence"/>
</dbReference>
<evidence type="ECO:0000313" key="2">
    <source>
        <dbReference type="Proteomes" id="UP000239590"/>
    </source>
</evidence>
<protein>
    <submittedName>
        <fullName evidence="1">Uncharacterized protein</fullName>
    </submittedName>
</protein>
<gene>
    <name evidence="1" type="ORF">C5O19_21655</name>
</gene>
<name>A0A2S7IG62_9BACT</name>
<comment type="caution">
    <text evidence="1">The sequence shown here is derived from an EMBL/GenBank/DDBJ whole genome shotgun (WGS) entry which is preliminary data.</text>
</comment>
<dbReference type="AlphaFoldDB" id="A0A2S7IG62"/>
<dbReference type="EMBL" id="PTRA01000006">
    <property type="protein sequence ID" value="PQA54361.1"/>
    <property type="molecule type" value="Genomic_DNA"/>
</dbReference>
<sequence>MKSLSFLLLLFLGPTFVGTFWSCRKCKDSVLHYAIQSYESQLGKRTAEGVVPVTPRDTVHFSELEIILHGRLQFSNTFQGSGSWSAWACSPLEVPLDQIKSIKTISNQSYTTGLPAGSDLSDWVQVADEERRFQPLSEFLRKVPARPAELRLRFIHGPEEAGLHQFTILVDLGQSQSLTVNTEPMYLNP</sequence>
<organism evidence="1 2">
    <name type="scientific">Siphonobacter curvatus</name>
    <dbReference type="NCBI Taxonomy" id="2094562"/>
    <lineage>
        <taxon>Bacteria</taxon>
        <taxon>Pseudomonadati</taxon>
        <taxon>Bacteroidota</taxon>
        <taxon>Cytophagia</taxon>
        <taxon>Cytophagales</taxon>
        <taxon>Cytophagaceae</taxon>
        <taxon>Siphonobacter</taxon>
    </lineage>
</organism>
<proteinExistence type="predicted"/>
<accession>A0A2S7IG62</accession>
<reference evidence="2" key="1">
    <citation type="submission" date="2018-02" db="EMBL/GenBank/DDBJ databases">
        <title>Genome sequencing of Solimonas sp. HR-BB.</title>
        <authorList>
            <person name="Lee Y."/>
            <person name="Jeon C.O."/>
        </authorList>
    </citation>
    <scope>NUCLEOTIDE SEQUENCE [LARGE SCALE GENOMIC DNA]</scope>
    <source>
        <strain evidence="2">HR-U</strain>
    </source>
</reference>
<evidence type="ECO:0000313" key="1">
    <source>
        <dbReference type="EMBL" id="PQA54361.1"/>
    </source>
</evidence>